<proteinExistence type="predicted"/>
<dbReference type="GO" id="GO:0016746">
    <property type="term" value="F:acyltransferase activity"/>
    <property type="evidence" value="ECO:0007669"/>
    <property type="project" value="UniProtKB-KW"/>
</dbReference>
<dbReference type="Pfam" id="PF01757">
    <property type="entry name" value="Acyl_transf_3"/>
    <property type="match status" value="1"/>
</dbReference>
<organism evidence="3 4">
    <name type="scientific">Rahnella bonaserana</name>
    <dbReference type="NCBI Taxonomy" id="2816248"/>
    <lineage>
        <taxon>Bacteria</taxon>
        <taxon>Pseudomonadati</taxon>
        <taxon>Pseudomonadota</taxon>
        <taxon>Gammaproteobacteria</taxon>
        <taxon>Enterobacterales</taxon>
        <taxon>Yersiniaceae</taxon>
        <taxon>Rahnella</taxon>
    </lineage>
</organism>
<keyword evidence="1" id="KW-1133">Transmembrane helix</keyword>
<dbReference type="RefSeq" id="WP_217171935.1">
    <property type="nucleotide sequence ID" value="NZ_JAFMOW010000050.1"/>
</dbReference>
<evidence type="ECO:0000313" key="4">
    <source>
        <dbReference type="Proteomes" id="UP000734343"/>
    </source>
</evidence>
<dbReference type="InterPro" id="IPR002656">
    <property type="entry name" value="Acyl_transf_3_dom"/>
</dbReference>
<feature type="domain" description="Acyltransferase 3" evidence="2">
    <location>
        <begin position="13"/>
        <end position="315"/>
    </location>
</feature>
<evidence type="ECO:0000256" key="1">
    <source>
        <dbReference type="SAM" id="Phobius"/>
    </source>
</evidence>
<protein>
    <submittedName>
        <fullName evidence="3">Acyltransferase family protein</fullName>
    </submittedName>
</protein>
<feature type="transmembrane region" description="Helical" evidence="1">
    <location>
        <begin position="74"/>
        <end position="94"/>
    </location>
</feature>
<keyword evidence="4" id="KW-1185">Reference proteome</keyword>
<feature type="transmembrane region" description="Helical" evidence="1">
    <location>
        <begin position="139"/>
        <end position="156"/>
    </location>
</feature>
<keyword evidence="1" id="KW-0812">Transmembrane</keyword>
<evidence type="ECO:0000313" key="3">
    <source>
        <dbReference type="EMBL" id="MBU9854259.1"/>
    </source>
</evidence>
<reference evidence="3 4" key="1">
    <citation type="submission" date="2021-03" db="EMBL/GenBank/DDBJ databases">
        <title>Five novel Rahnella species.</title>
        <authorList>
            <person name="Brady C."/>
            <person name="Asselin J."/>
            <person name="Beer S."/>
            <person name="Bruberg M.B."/>
            <person name="Crampton B."/>
            <person name="Venter S."/>
            <person name="Arnold D."/>
            <person name="Denman S."/>
        </authorList>
    </citation>
    <scope>NUCLEOTIDE SEQUENCE [LARGE SCALE GENOMIC DNA]</scope>
    <source>
        <strain evidence="3 4">H11b</strain>
    </source>
</reference>
<comment type="caution">
    <text evidence="3">The sequence shown here is derived from an EMBL/GenBank/DDBJ whole genome shotgun (WGS) entry which is preliminary data.</text>
</comment>
<keyword evidence="3" id="KW-0012">Acyltransferase</keyword>
<feature type="transmembrane region" description="Helical" evidence="1">
    <location>
        <begin position="300"/>
        <end position="318"/>
    </location>
</feature>
<feature type="transmembrane region" description="Helical" evidence="1">
    <location>
        <begin position="14"/>
        <end position="33"/>
    </location>
</feature>
<gene>
    <name evidence="3" type="ORF">J1778_03015</name>
</gene>
<feature type="transmembrane region" description="Helical" evidence="1">
    <location>
        <begin position="268"/>
        <end position="288"/>
    </location>
</feature>
<name>A0ABS6LQI2_9GAMM</name>
<dbReference type="EMBL" id="JAFMOW010000050">
    <property type="protein sequence ID" value="MBU9854259.1"/>
    <property type="molecule type" value="Genomic_DNA"/>
</dbReference>
<dbReference type="Proteomes" id="UP000734343">
    <property type="component" value="Unassembled WGS sequence"/>
</dbReference>
<accession>A0ABS6LQI2</accession>
<feature type="transmembrane region" description="Helical" evidence="1">
    <location>
        <begin position="176"/>
        <end position="196"/>
    </location>
</feature>
<feature type="transmembrane region" description="Helical" evidence="1">
    <location>
        <begin position="45"/>
        <end position="62"/>
    </location>
</feature>
<keyword evidence="1" id="KW-0472">Membrane</keyword>
<feature type="transmembrane region" description="Helical" evidence="1">
    <location>
        <begin position="114"/>
        <end position="134"/>
    </location>
</feature>
<evidence type="ECO:0000259" key="2">
    <source>
        <dbReference type="Pfam" id="PF01757"/>
    </source>
</evidence>
<keyword evidence="3" id="KW-0808">Transferase</keyword>
<sequence length="326" mass="38167">MAENSNKRNQLTDVFRLVLILMVIAIHAGIFSANSLLSFYTVDGFFRVAVPVFFIINGFYFQKQVTDFFKFKKWFKRVVLLFVSWQVIYLPLYLPVRDINANHLAVFFSELIFGYHHLWYIAAMAMGGVGLYFLRNRSYIIFICIGLFFTGTILQYTRVFLKPDSLYYKVFSQYWIFRNGLFFGFPMMYIGSCLARNKFIQKVRVDKLMLMLVLGCGVLMAELTFVYFFVFKGDSYHIDFILSLLLLCPAIFIFLMKDTGVYFKSFNTKNLALICGAMYFIHPYVIFFLTLSETLSCNEVYVLTVVITLLLSTLLFLLKNRLHFLL</sequence>
<feature type="transmembrane region" description="Helical" evidence="1">
    <location>
        <begin position="208"/>
        <end position="230"/>
    </location>
</feature>
<feature type="transmembrane region" description="Helical" evidence="1">
    <location>
        <begin position="236"/>
        <end position="256"/>
    </location>
</feature>